<accession>A0A484HEQ0</accession>
<feature type="domain" description="Guanylate cyclase" evidence="9">
    <location>
        <begin position="386"/>
        <end position="513"/>
    </location>
</feature>
<dbReference type="GO" id="GO:0035556">
    <property type="term" value="P:intracellular signal transduction"/>
    <property type="evidence" value="ECO:0007669"/>
    <property type="project" value="InterPro"/>
</dbReference>
<dbReference type="InterPro" id="IPR001054">
    <property type="entry name" value="A/G_cyclase"/>
</dbReference>
<comment type="subcellular location">
    <subcellularLocation>
        <location evidence="1">Membrane</location>
    </subcellularLocation>
</comment>
<keyword evidence="3" id="KW-0547">Nucleotide-binding</keyword>
<protein>
    <recommendedName>
        <fullName evidence="12">Adenylate cyclase</fullName>
    </recommendedName>
</protein>
<dbReference type="PANTHER" id="PTHR11920:SF335">
    <property type="entry name" value="GUANYLATE CYCLASE"/>
    <property type="match status" value="1"/>
</dbReference>
<dbReference type="InterPro" id="IPR003660">
    <property type="entry name" value="HAMP_dom"/>
</dbReference>
<feature type="transmembrane region" description="Helical" evidence="8">
    <location>
        <begin position="252"/>
        <end position="274"/>
    </location>
</feature>
<keyword evidence="4 8" id="KW-1133">Transmembrane helix</keyword>
<evidence type="ECO:0000256" key="6">
    <source>
        <dbReference type="ARBA" id="ARBA00023239"/>
    </source>
</evidence>
<dbReference type="AlphaFoldDB" id="A0A484HEQ0"/>
<dbReference type="Pfam" id="PF00211">
    <property type="entry name" value="Guanylate_cyc"/>
    <property type="match status" value="1"/>
</dbReference>
<dbReference type="SUPFAM" id="SSF55073">
    <property type="entry name" value="Nucleotide cyclase"/>
    <property type="match status" value="1"/>
</dbReference>
<dbReference type="InterPro" id="IPR050401">
    <property type="entry name" value="Cyclic_nucleotide_synthase"/>
</dbReference>
<evidence type="ECO:0000256" key="2">
    <source>
        <dbReference type="ARBA" id="ARBA00022692"/>
    </source>
</evidence>
<dbReference type="PROSITE" id="PS50125">
    <property type="entry name" value="GUANYLATE_CYCLASE_2"/>
    <property type="match status" value="1"/>
</dbReference>
<evidence type="ECO:0000259" key="10">
    <source>
        <dbReference type="PROSITE" id="PS50885"/>
    </source>
</evidence>
<dbReference type="EMBL" id="CAACVI010000002">
    <property type="protein sequence ID" value="VEN72967.1"/>
    <property type="molecule type" value="Genomic_DNA"/>
</dbReference>
<evidence type="ECO:0000313" key="11">
    <source>
        <dbReference type="EMBL" id="VEN72967.1"/>
    </source>
</evidence>
<dbReference type="GO" id="GO:0016020">
    <property type="term" value="C:membrane"/>
    <property type="evidence" value="ECO:0007669"/>
    <property type="project" value="UniProtKB-SubCell"/>
</dbReference>
<dbReference type="GO" id="GO:0000166">
    <property type="term" value="F:nucleotide binding"/>
    <property type="evidence" value="ECO:0007669"/>
    <property type="project" value="UniProtKB-KW"/>
</dbReference>
<name>A0A484HEQ0_9BACT</name>
<keyword evidence="2 8" id="KW-0812">Transmembrane</keyword>
<keyword evidence="5 8" id="KW-0472">Membrane</keyword>
<dbReference type="GO" id="GO:0009190">
    <property type="term" value="P:cyclic nucleotide biosynthetic process"/>
    <property type="evidence" value="ECO:0007669"/>
    <property type="project" value="InterPro"/>
</dbReference>
<evidence type="ECO:0000259" key="9">
    <source>
        <dbReference type="PROSITE" id="PS50125"/>
    </source>
</evidence>
<dbReference type="Gene3D" id="6.10.340.10">
    <property type="match status" value="1"/>
</dbReference>
<dbReference type="SMART" id="SM00304">
    <property type="entry name" value="HAMP"/>
    <property type="match status" value="1"/>
</dbReference>
<dbReference type="NCBIfam" id="NF045718">
    <property type="entry name" value="two_CW_domain"/>
    <property type="match status" value="1"/>
</dbReference>
<keyword evidence="6 7" id="KW-0456">Lyase</keyword>
<dbReference type="SUPFAM" id="SSF158472">
    <property type="entry name" value="HAMP domain-like"/>
    <property type="match status" value="1"/>
</dbReference>
<dbReference type="PROSITE" id="PS00452">
    <property type="entry name" value="GUANYLATE_CYCLASE_1"/>
    <property type="match status" value="1"/>
</dbReference>
<evidence type="ECO:0008006" key="12">
    <source>
        <dbReference type="Google" id="ProtNLM"/>
    </source>
</evidence>
<dbReference type="InterPro" id="IPR029787">
    <property type="entry name" value="Nucleotide_cyclase"/>
</dbReference>
<dbReference type="GO" id="GO:0004016">
    <property type="term" value="F:adenylate cyclase activity"/>
    <property type="evidence" value="ECO:0007669"/>
    <property type="project" value="UniProtKB-ARBA"/>
</dbReference>
<evidence type="ECO:0000256" key="3">
    <source>
        <dbReference type="ARBA" id="ARBA00022741"/>
    </source>
</evidence>
<dbReference type="InterPro" id="IPR018297">
    <property type="entry name" value="A/G_cyclase_CS"/>
</dbReference>
<evidence type="ECO:0000256" key="1">
    <source>
        <dbReference type="ARBA" id="ARBA00004370"/>
    </source>
</evidence>
<dbReference type="Pfam" id="PF00672">
    <property type="entry name" value="HAMP"/>
    <property type="match status" value="1"/>
</dbReference>
<reference evidence="11" key="1">
    <citation type="submission" date="2019-01" db="EMBL/GenBank/DDBJ databases">
        <authorList>
            <consortium name="Genoscope - CEA"/>
            <person name="William W."/>
        </authorList>
    </citation>
    <scope>NUCLEOTIDE SEQUENCE</scope>
    <source>
        <strain evidence="11">CR-1</strain>
    </source>
</reference>
<evidence type="ECO:0000256" key="8">
    <source>
        <dbReference type="SAM" id="Phobius"/>
    </source>
</evidence>
<evidence type="ECO:0000256" key="7">
    <source>
        <dbReference type="RuleBase" id="RU000405"/>
    </source>
</evidence>
<dbReference type="Gene3D" id="3.30.70.1230">
    <property type="entry name" value="Nucleotide cyclase"/>
    <property type="match status" value="1"/>
</dbReference>
<comment type="similarity">
    <text evidence="7">Belongs to the adenylyl cyclase class-4/guanylyl cyclase family.</text>
</comment>
<feature type="domain" description="HAMP" evidence="10">
    <location>
        <begin position="276"/>
        <end position="328"/>
    </location>
</feature>
<evidence type="ECO:0000256" key="4">
    <source>
        <dbReference type="ARBA" id="ARBA00022989"/>
    </source>
</evidence>
<organism evidence="11">
    <name type="scientific">uncultured Desulfobacteraceae bacterium</name>
    <dbReference type="NCBI Taxonomy" id="218296"/>
    <lineage>
        <taxon>Bacteria</taxon>
        <taxon>Pseudomonadati</taxon>
        <taxon>Thermodesulfobacteriota</taxon>
        <taxon>Desulfobacteria</taxon>
        <taxon>Desulfobacterales</taxon>
        <taxon>Desulfobacteraceae</taxon>
        <taxon>environmental samples</taxon>
    </lineage>
</organism>
<dbReference type="InterPro" id="IPR054687">
    <property type="entry name" value="Two-CW_dom"/>
</dbReference>
<dbReference type="SMART" id="SM00044">
    <property type="entry name" value="CYCc"/>
    <property type="match status" value="1"/>
</dbReference>
<proteinExistence type="inferred from homology"/>
<evidence type="ECO:0000256" key="5">
    <source>
        <dbReference type="ARBA" id="ARBA00023136"/>
    </source>
</evidence>
<feature type="transmembrane region" description="Helical" evidence="8">
    <location>
        <begin position="111"/>
        <end position="133"/>
    </location>
</feature>
<dbReference type="PANTHER" id="PTHR11920">
    <property type="entry name" value="GUANYLYL CYCLASE"/>
    <property type="match status" value="1"/>
</dbReference>
<dbReference type="CDD" id="cd06225">
    <property type="entry name" value="HAMP"/>
    <property type="match status" value="1"/>
</dbReference>
<dbReference type="CDD" id="cd07302">
    <property type="entry name" value="CHD"/>
    <property type="match status" value="1"/>
</dbReference>
<dbReference type="PROSITE" id="PS50885">
    <property type="entry name" value="HAMP"/>
    <property type="match status" value="1"/>
</dbReference>
<sequence>MEDSKINCWEYLKCGREPGGAKADELGVCKAAVDESFDGINGGVCGGRVCWAVAGTLCGGQTQGTFAQKRKTCVKCDFFKQIHKDEERAPGEKGIIRDVEIEKKERIQTKLFKIFIPSIILIFAVVGGMSVFFQSSALRDELEKKADLSVKIAVGILEKSLWDFDEDHLRQMCDVMAEDSEIAAVAAFDEGGAALYQSGDKGVLANLESPGAVKGVFSREQDIIWRPTDERIGKVRIYFSRLPTARKQQKAILFYFLTMVVLITSIIVITRIFFKKIIFSPLNYLLGGIQRITSEKIYHPVEVMARDEIGHLTISFNEMMKRINDYAHNLEKKVEERTREIIEKNRIIQEEQEKSEKLLLNILPAAVADDLKRYGKTEPRFYKNVTVFFSDVVGFTKLSSTLKPKSLIGELNRMFTFFDQTIKKNGCERIKTIGDAYLAVCGMHRENERHAENIVRSALRIIEWLKESGASSGMKWQIRIGIHSGEVAGGIVGTEKYIYDVFGDAINTASRMESHSEPMKINISEATHLLVRDKFVCVERGAAPIKGKGEMKMYFVESERTV</sequence>
<gene>
    <name evidence="11" type="ORF">EPICR_100009</name>
</gene>